<dbReference type="EMBL" id="SGPL01000213">
    <property type="protein sequence ID" value="THH15378.1"/>
    <property type="molecule type" value="Genomic_DNA"/>
</dbReference>
<dbReference type="Gene3D" id="4.10.640.10">
    <property type="entry name" value="Ribosomal protein S18"/>
    <property type="match status" value="1"/>
</dbReference>
<dbReference type="InterPro" id="IPR036870">
    <property type="entry name" value="Ribosomal_bS18_sf"/>
</dbReference>
<keyword evidence="7" id="KW-1185">Reference proteome</keyword>
<accession>A0A4S4LUC7</accession>
<evidence type="ECO:0000256" key="2">
    <source>
        <dbReference type="ARBA" id="ARBA00022980"/>
    </source>
</evidence>
<dbReference type="GO" id="GO:0003735">
    <property type="term" value="F:structural constituent of ribosome"/>
    <property type="evidence" value="ECO:0007669"/>
    <property type="project" value="InterPro"/>
</dbReference>
<feature type="compositionally biased region" description="Acidic residues" evidence="5">
    <location>
        <begin position="53"/>
        <end position="63"/>
    </location>
</feature>
<dbReference type="OrthoDB" id="21463at2759"/>
<evidence type="ECO:0000256" key="4">
    <source>
        <dbReference type="ARBA" id="ARBA00035264"/>
    </source>
</evidence>
<dbReference type="PANTHER" id="PTHR13479">
    <property type="entry name" value="30S RIBOSOMAL PROTEIN S18"/>
    <property type="match status" value="1"/>
</dbReference>
<keyword evidence="3" id="KW-0687">Ribonucleoprotein</keyword>
<dbReference type="InterPro" id="IPR001648">
    <property type="entry name" value="Ribosomal_bS18"/>
</dbReference>
<evidence type="ECO:0000313" key="7">
    <source>
        <dbReference type="Proteomes" id="UP000310158"/>
    </source>
</evidence>
<feature type="region of interest" description="Disordered" evidence="5">
    <location>
        <begin position="25"/>
        <end position="65"/>
    </location>
</feature>
<reference evidence="6 7" key="1">
    <citation type="submission" date="2019-02" db="EMBL/GenBank/DDBJ databases">
        <title>Genome sequencing of the rare red list fungi Bondarzewia mesenterica.</title>
        <authorList>
            <person name="Buettner E."/>
            <person name="Kellner H."/>
        </authorList>
    </citation>
    <scope>NUCLEOTIDE SEQUENCE [LARGE SCALE GENOMIC DNA]</scope>
    <source>
        <strain evidence="6 7">DSM 108281</strain>
    </source>
</reference>
<organism evidence="6 7">
    <name type="scientific">Bondarzewia mesenterica</name>
    <dbReference type="NCBI Taxonomy" id="1095465"/>
    <lineage>
        <taxon>Eukaryota</taxon>
        <taxon>Fungi</taxon>
        <taxon>Dikarya</taxon>
        <taxon>Basidiomycota</taxon>
        <taxon>Agaricomycotina</taxon>
        <taxon>Agaricomycetes</taxon>
        <taxon>Russulales</taxon>
        <taxon>Bondarzewiaceae</taxon>
        <taxon>Bondarzewia</taxon>
    </lineage>
</organism>
<comment type="caution">
    <text evidence="6">The sequence shown here is derived from an EMBL/GenBank/DDBJ whole genome shotgun (WGS) entry which is preliminary data.</text>
</comment>
<proteinExistence type="inferred from homology"/>
<dbReference type="Proteomes" id="UP000310158">
    <property type="component" value="Unassembled WGS sequence"/>
</dbReference>
<evidence type="ECO:0000256" key="5">
    <source>
        <dbReference type="SAM" id="MobiDB-lite"/>
    </source>
</evidence>
<evidence type="ECO:0000256" key="1">
    <source>
        <dbReference type="ARBA" id="ARBA00005589"/>
    </source>
</evidence>
<dbReference type="PANTHER" id="PTHR13479:SF40">
    <property type="entry name" value="SMALL RIBOSOMAL SUBUNIT PROTEIN BS18M"/>
    <property type="match status" value="1"/>
</dbReference>
<dbReference type="GO" id="GO:0005763">
    <property type="term" value="C:mitochondrial small ribosomal subunit"/>
    <property type="evidence" value="ECO:0007669"/>
    <property type="project" value="TreeGrafter"/>
</dbReference>
<comment type="similarity">
    <text evidence="1">Belongs to the bacterial ribosomal protein bS18 family.</text>
</comment>
<sequence>MFSLSSSFRSLTRSARAPSLPSLRTLSANLSTNEKPQPLIGSSRTMRRNTELERDEDQDFDANDVEKDTTQLLFSAGDTTATASSTFRVDVTKHENQAIRRLSSGRLPAVCLLPALPFQSADFPLPTLQFIRPTDFVEPDTERRVRRKRPLLGPGAAESREMDPFYQLGIDPLYEATNANLLAFFVTEMGKVRSRAETKLTWRSQRRLTKAIRRAKMMGVIPILSRSIRSI</sequence>
<dbReference type="Pfam" id="PF01084">
    <property type="entry name" value="Ribosomal_S18"/>
    <property type="match status" value="1"/>
</dbReference>
<feature type="compositionally biased region" description="Polar residues" evidence="5">
    <location>
        <begin position="25"/>
        <end position="44"/>
    </location>
</feature>
<protein>
    <recommendedName>
        <fullName evidence="4">Small ribosomal subunit protein bS18m</fullName>
    </recommendedName>
</protein>
<dbReference type="SUPFAM" id="SSF46911">
    <property type="entry name" value="Ribosomal protein S18"/>
    <property type="match status" value="1"/>
</dbReference>
<keyword evidence="2" id="KW-0689">Ribosomal protein</keyword>
<dbReference type="PRINTS" id="PR00974">
    <property type="entry name" value="RIBOSOMALS18"/>
</dbReference>
<dbReference type="AlphaFoldDB" id="A0A4S4LUC7"/>
<dbReference type="GO" id="GO:0070181">
    <property type="term" value="F:small ribosomal subunit rRNA binding"/>
    <property type="evidence" value="ECO:0007669"/>
    <property type="project" value="TreeGrafter"/>
</dbReference>
<evidence type="ECO:0000313" key="6">
    <source>
        <dbReference type="EMBL" id="THH15378.1"/>
    </source>
</evidence>
<gene>
    <name evidence="6" type="ORF">EW146_g5085</name>
</gene>
<evidence type="ECO:0000256" key="3">
    <source>
        <dbReference type="ARBA" id="ARBA00023274"/>
    </source>
</evidence>
<name>A0A4S4LUC7_9AGAM</name>
<dbReference type="GO" id="GO:0032543">
    <property type="term" value="P:mitochondrial translation"/>
    <property type="evidence" value="ECO:0007669"/>
    <property type="project" value="TreeGrafter"/>
</dbReference>